<dbReference type="EMBL" id="NBII01000001">
    <property type="protein sequence ID" value="PAV23174.1"/>
    <property type="molecule type" value="Genomic_DNA"/>
</dbReference>
<sequence length="364" mass="40033">MLVSSTINPSVHSSIQLIVLHHGGERILVPVDQYAKFSDLLAFAVEQWNLKSQDLMIETDELDICAGKSVQIHETSWTGVKNIVGNVHIRTTRPYRPSNSSQNTESAEEDEVEKQMRPASQKSDYCTVSSGSSRNEVTPKQNEGSQHLGSRGDNLNLFNDITSKERVPSSVVREEKQTVPTEAMSNSKTTNSVASTSNADGSSLRGPHMDQIRNKTIPNPISEKPSGSSIATTSSNRSGNSGISISNRAPELNRAAVPTETTEVSDRVLIIIEAPGYTDEARGFRIRREHTIQTVLKGASKALGLDYSRATLLMVVDDEDEEDEMKTVKCNSTDTMASLGIEDNQRFMIMISRDSEEEEDEDSN</sequence>
<feature type="compositionally biased region" description="Polar residues" evidence="1">
    <location>
        <begin position="178"/>
        <end position="201"/>
    </location>
</feature>
<gene>
    <name evidence="2" type="ORF">PNOK_0024200</name>
</gene>
<dbReference type="STRING" id="2282107.A0A286UUD5"/>
<reference evidence="2 3" key="1">
    <citation type="journal article" date="2017" name="Mol. Ecol.">
        <title>Comparative and population genomic landscape of Phellinus noxius: A hypervariable fungus causing root rot in trees.</title>
        <authorList>
            <person name="Chung C.L."/>
            <person name="Lee T.J."/>
            <person name="Akiba M."/>
            <person name="Lee H.H."/>
            <person name="Kuo T.H."/>
            <person name="Liu D."/>
            <person name="Ke H.M."/>
            <person name="Yokoi T."/>
            <person name="Roa M.B."/>
            <person name="Lu M.J."/>
            <person name="Chang Y.Y."/>
            <person name="Ann P.J."/>
            <person name="Tsai J.N."/>
            <person name="Chen C.Y."/>
            <person name="Tzean S.S."/>
            <person name="Ota Y."/>
            <person name="Hattori T."/>
            <person name="Sahashi N."/>
            <person name="Liou R.F."/>
            <person name="Kikuchi T."/>
            <person name="Tsai I.J."/>
        </authorList>
    </citation>
    <scope>NUCLEOTIDE SEQUENCE [LARGE SCALE GENOMIC DNA]</scope>
    <source>
        <strain evidence="2 3">FFPRI411160</strain>
    </source>
</reference>
<feature type="region of interest" description="Disordered" evidence="1">
    <location>
        <begin position="91"/>
        <end position="260"/>
    </location>
</feature>
<comment type="caution">
    <text evidence="2">The sequence shown here is derived from an EMBL/GenBank/DDBJ whole genome shotgun (WGS) entry which is preliminary data.</text>
</comment>
<feature type="compositionally biased region" description="Basic and acidic residues" evidence="1">
    <location>
        <begin position="162"/>
        <end position="177"/>
    </location>
</feature>
<feature type="compositionally biased region" description="Polar residues" evidence="1">
    <location>
        <begin position="214"/>
        <end position="233"/>
    </location>
</feature>
<dbReference type="Proteomes" id="UP000217199">
    <property type="component" value="Unassembled WGS sequence"/>
</dbReference>
<keyword evidence="3" id="KW-1185">Reference proteome</keyword>
<evidence type="ECO:0000313" key="2">
    <source>
        <dbReference type="EMBL" id="PAV23174.1"/>
    </source>
</evidence>
<organism evidence="2 3">
    <name type="scientific">Pyrrhoderma noxium</name>
    <dbReference type="NCBI Taxonomy" id="2282107"/>
    <lineage>
        <taxon>Eukaryota</taxon>
        <taxon>Fungi</taxon>
        <taxon>Dikarya</taxon>
        <taxon>Basidiomycota</taxon>
        <taxon>Agaricomycotina</taxon>
        <taxon>Agaricomycetes</taxon>
        <taxon>Hymenochaetales</taxon>
        <taxon>Hymenochaetaceae</taxon>
        <taxon>Pyrrhoderma</taxon>
    </lineage>
</organism>
<accession>A0A286UUD5</accession>
<dbReference type="OrthoDB" id="3262817at2759"/>
<name>A0A286UUD5_9AGAM</name>
<evidence type="ECO:0000256" key="1">
    <source>
        <dbReference type="SAM" id="MobiDB-lite"/>
    </source>
</evidence>
<dbReference type="InParanoid" id="A0A286UUD5"/>
<feature type="compositionally biased region" description="Low complexity" evidence="1">
    <location>
        <begin position="234"/>
        <end position="248"/>
    </location>
</feature>
<protein>
    <submittedName>
        <fullName evidence="2">Uncharacterized protein</fullName>
    </submittedName>
</protein>
<feature type="compositionally biased region" description="Polar residues" evidence="1">
    <location>
        <begin position="118"/>
        <end position="148"/>
    </location>
</feature>
<evidence type="ECO:0000313" key="3">
    <source>
        <dbReference type="Proteomes" id="UP000217199"/>
    </source>
</evidence>
<dbReference type="AlphaFoldDB" id="A0A286UUD5"/>
<proteinExistence type="predicted"/>